<evidence type="ECO:0000256" key="1">
    <source>
        <dbReference type="ARBA" id="ARBA00023002"/>
    </source>
</evidence>
<evidence type="ECO:0000259" key="3">
    <source>
        <dbReference type="Pfam" id="PF01370"/>
    </source>
</evidence>
<protein>
    <submittedName>
        <fullName evidence="4">Epimerase domain-containing protein</fullName>
    </submittedName>
</protein>
<dbReference type="Gene3D" id="3.40.50.720">
    <property type="entry name" value="NAD(P)-binding Rossmann-like Domain"/>
    <property type="match status" value="1"/>
</dbReference>
<organism evidence="4 5">
    <name type="scientific">Mycena venus</name>
    <dbReference type="NCBI Taxonomy" id="2733690"/>
    <lineage>
        <taxon>Eukaryota</taxon>
        <taxon>Fungi</taxon>
        <taxon>Dikarya</taxon>
        <taxon>Basidiomycota</taxon>
        <taxon>Agaricomycotina</taxon>
        <taxon>Agaricomycetes</taxon>
        <taxon>Agaricomycetidae</taxon>
        <taxon>Agaricales</taxon>
        <taxon>Marasmiineae</taxon>
        <taxon>Mycenaceae</taxon>
        <taxon>Mycena</taxon>
    </lineage>
</organism>
<dbReference type="Pfam" id="PF01370">
    <property type="entry name" value="Epimerase"/>
    <property type="match status" value="1"/>
</dbReference>
<evidence type="ECO:0000313" key="5">
    <source>
        <dbReference type="Proteomes" id="UP000620124"/>
    </source>
</evidence>
<dbReference type="PANTHER" id="PTHR10366">
    <property type="entry name" value="NAD DEPENDENT EPIMERASE/DEHYDRATASE"/>
    <property type="match status" value="1"/>
</dbReference>
<evidence type="ECO:0000256" key="2">
    <source>
        <dbReference type="ARBA" id="ARBA00023445"/>
    </source>
</evidence>
<gene>
    <name evidence="4" type="ORF">MVEN_00647900</name>
</gene>
<dbReference type="PANTHER" id="PTHR10366:SF564">
    <property type="entry name" value="STEROL-4-ALPHA-CARBOXYLATE 3-DEHYDROGENASE, DECARBOXYLATING"/>
    <property type="match status" value="1"/>
</dbReference>
<dbReference type="SUPFAM" id="SSF51735">
    <property type="entry name" value="NAD(P)-binding Rossmann-fold domains"/>
    <property type="match status" value="1"/>
</dbReference>
<dbReference type="InterPro" id="IPR050425">
    <property type="entry name" value="NAD(P)_dehydrat-like"/>
</dbReference>
<dbReference type="InterPro" id="IPR001509">
    <property type="entry name" value="Epimerase_deHydtase"/>
</dbReference>
<keyword evidence="1" id="KW-0560">Oxidoreductase</keyword>
<proteinExistence type="inferred from homology"/>
<dbReference type="EMBL" id="JACAZI010000004">
    <property type="protein sequence ID" value="KAF7362963.1"/>
    <property type="molecule type" value="Genomic_DNA"/>
</dbReference>
<sequence>MSSELVFVTGASGFLGSHVMLQLLEKGHRVRAAARGAKADHLRSSYATYGDRLEVVKITDIAHDKFPEALAGVDGIIHIASPLPGRADPAEILANDFHRQAAVEGTLNVVVQGEKAGVKRMVVTSSIATVINPNNTFTDQDWNPVTREEALTGGNEMETYSASKTFAEMALWEWADKHPHVEVTTLNPTFFYGPFTPHFPLPAPDFGAISTNLLVYNLLFKDGVPPYHARYIDVRDVAKAHILALNSRSTAEVGRKRIVFSSPHGWPWQKTLDFIAERRPALRERFIAATPEDTAPDVLPMDFKRVEEVLGMKTADFYPIEETMLETFDALIQAEDQWRSAGHPIKTPPSF</sequence>
<evidence type="ECO:0000313" key="4">
    <source>
        <dbReference type="EMBL" id="KAF7362963.1"/>
    </source>
</evidence>
<dbReference type="OrthoDB" id="2735536at2759"/>
<keyword evidence="5" id="KW-1185">Reference proteome</keyword>
<accession>A0A8H6YN05</accession>
<dbReference type="GO" id="GO:0016616">
    <property type="term" value="F:oxidoreductase activity, acting on the CH-OH group of donors, NAD or NADP as acceptor"/>
    <property type="evidence" value="ECO:0007669"/>
    <property type="project" value="TreeGrafter"/>
</dbReference>
<dbReference type="AlphaFoldDB" id="A0A8H6YN05"/>
<comment type="similarity">
    <text evidence="2">Belongs to the NAD(P)-dependent epimerase/dehydratase family. Dihydroflavonol-4-reductase subfamily.</text>
</comment>
<name>A0A8H6YN05_9AGAR</name>
<dbReference type="InterPro" id="IPR036291">
    <property type="entry name" value="NAD(P)-bd_dom_sf"/>
</dbReference>
<feature type="domain" description="NAD-dependent epimerase/dehydratase" evidence="3">
    <location>
        <begin position="6"/>
        <end position="252"/>
    </location>
</feature>
<dbReference type="Proteomes" id="UP000620124">
    <property type="component" value="Unassembled WGS sequence"/>
</dbReference>
<comment type="caution">
    <text evidence="4">The sequence shown here is derived from an EMBL/GenBank/DDBJ whole genome shotgun (WGS) entry which is preliminary data.</text>
</comment>
<reference evidence="4" key="1">
    <citation type="submission" date="2020-05" db="EMBL/GenBank/DDBJ databases">
        <title>Mycena genomes resolve the evolution of fungal bioluminescence.</title>
        <authorList>
            <person name="Tsai I.J."/>
        </authorList>
    </citation>
    <scope>NUCLEOTIDE SEQUENCE</scope>
    <source>
        <strain evidence="4">CCC161011</strain>
    </source>
</reference>